<evidence type="ECO:0000313" key="2">
    <source>
        <dbReference type="Proteomes" id="UP000499080"/>
    </source>
</evidence>
<dbReference type="AlphaFoldDB" id="A0A4Y2CKQ1"/>
<organism evidence="1 2">
    <name type="scientific">Araneus ventricosus</name>
    <name type="common">Orbweaver spider</name>
    <name type="synonym">Epeira ventricosa</name>
    <dbReference type="NCBI Taxonomy" id="182803"/>
    <lineage>
        <taxon>Eukaryota</taxon>
        <taxon>Metazoa</taxon>
        <taxon>Ecdysozoa</taxon>
        <taxon>Arthropoda</taxon>
        <taxon>Chelicerata</taxon>
        <taxon>Arachnida</taxon>
        <taxon>Araneae</taxon>
        <taxon>Araneomorphae</taxon>
        <taxon>Entelegynae</taxon>
        <taxon>Araneoidea</taxon>
        <taxon>Araneidae</taxon>
        <taxon>Araneus</taxon>
    </lineage>
</organism>
<gene>
    <name evidence="1" type="ORF">AVEN_20186_1</name>
</gene>
<sequence>MCYRWRVLGKWLNLPESNLLPLESFGELVTSVGLKRPTSGVFWRHGLKMLALHGTKLPDQSENSLIVAVNLVVKSYKNQARMRR</sequence>
<dbReference type="EMBL" id="BGPR01000207">
    <property type="protein sequence ID" value="GBM04739.1"/>
    <property type="molecule type" value="Genomic_DNA"/>
</dbReference>
<reference evidence="1 2" key="1">
    <citation type="journal article" date="2019" name="Sci. Rep.">
        <title>Orb-weaving spider Araneus ventricosus genome elucidates the spidroin gene catalogue.</title>
        <authorList>
            <person name="Kono N."/>
            <person name="Nakamura H."/>
            <person name="Ohtoshi R."/>
            <person name="Moran D.A.P."/>
            <person name="Shinohara A."/>
            <person name="Yoshida Y."/>
            <person name="Fujiwara M."/>
            <person name="Mori M."/>
            <person name="Tomita M."/>
            <person name="Arakawa K."/>
        </authorList>
    </citation>
    <scope>NUCLEOTIDE SEQUENCE [LARGE SCALE GENOMIC DNA]</scope>
</reference>
<proteinExistence type="predicted"/>
<evidence type="ECO:0000313" key="1">
    <source>
        <dbReference type="EMBL" id="GBM04739.1"/>
    </source>
</evidence>
<accession>A0A4Y2CKQ1</accession>
<comment type="caution">
    <text evidence="1">The sequence shown here is derived from an EMBL/GenBank/DDBJ whole genome shotgun (WGS) entry which is preliminary data.</text>
</comment>
<name>A0A4Y2CKQ1_ARAVE</name>
<protein>
    <submittedName>
        <fullName evidence="1">Uncharacterized protein</fullName>
    </submittedName>
</protein>
<keyword evidence="2" id="KW-1185">Reference proteome</keyword>
<dbReference type="Proteomes" id="UP000499080">
    <property type="component" value="Unassembled WGS sequence"/>
</dbReference>